<evidence type="ECO:0000259" key="4">
    <source>
        <dbReference type="PROSITE" id="PS50995"/>
    </source>
</evidence>
<gene>
    <name evidence="5" type="ORF">SAMN05421779_101118</name>
</gene>
<dbReference type="Gene3D" id="1.10.10.10">
    <property type="entry name" value="Winged helix-like DNA-binding domain superfamily/Winged helix DNA-binding domain"/>
    <property type="match status" value="1"/>
</dbReference>
<dbReference type="InterPro" id="IPR023187">
    <property type="entry name" value="Tscrpt_reg_MarR-type_CS"/>
</dbReference>
<accession>A0A1N7II51</accession>
<keyword evidence="3" id="KW-0804">Transcription</keyword>
<dbReference type="Pfam" id="PF12802">
    <property type="entry name" value="MarR_2"/>
    <property type="match status" value="1"/>
</dbReference>
<sequence>MTDSPPFRFDSADGDFRQELGFHLVLLARHWRQTVDHHLHDAGLSDATWRPLVYLHRLGDGVRQKDLAAAMGMDASSVVRLLDILIRRGLVRRSDDPVDGRVKRLSLSSEGRTVLAEVQRLLLAVEHDLLADCDEDDITRMMSIMAKIAKRLSDGGRDDAGV</sequence>
<dbReference type="PROSITE" id="PS50995">
    <property type="entry name" value="HTH_MARR_2"/>
    <property type="match status" value="1"/>
</dbReference>
<feature type="domain" description="HTH marR-type" evidence="4">
    <location>
        <begin position="17"/>
        <end position="150"/>
    </location>
</feature>
<evidence type="ECO:0000256" key="1">
    <source>
        <dbReference type="ARBA" id="ARBA00023015"/>
    </source>
</evidence>
<keyword evidence="1" id="KW-0805">Transcription regulation</keyword>
<dbReference type="AlphaFoldDB" id="A0A1N7II51"/>
<dbReference type="OrthoDB" id="7427954at2"/>
<dbReference type="EMBL" id="FTOA01000001">
    <property type="protein sequence ID" value="SIS36794.1"/>
    <property type="molecule type" value="Genomic_DNA"/>
</dbReference>
<dbReference type="InterPro" id="IPR036390">
    <property type="entry name" value="WH_DNA-bd_sf"/>
</dbReference>
<evidence type="ECO:0000313" key="6">
    <source>
        <dbReference type="Proteomes" id="UP000185678"/>
    </source>
</evidence>
<dbReference type="STRING" id="80876.SAMN05421779_101118"/>
<dbReference type="GO" id="GO:0003677">
    <property type="term" value="F:DNA binding"/>
    <property type="evidence" value="ECO:0007669"/>
    <property type="project" value="UniProtKB-KW"/>
</dbReference>
<dbReference type="PRINTS" id="PR00598">
    <property type="entry name" value="HTHMARR"/>
</dbReference>
<keyword evidence="2" id="KW-0238">DNA-binding</keyword>
<reference evidence="5 6" key="1">
    <citation type="submission" date="2017-01" db="EMBL/GenBank/DDBJ databases">
        <authorList>
            <person name="Mah S.A."/>
            <person name="Swanson W.J."/>
            <person name="Moy G.W."/>
            <person name="Vacquier V.D."/>
        </authorList>
    </citation>
    <scope>NUCLEOTIDE SEQUENCE [LARGE SCALE GENOMIC DNA]</scope>
    <source>
        <strain evidence="5 6">DSM 11589</strain>
    </source>
</reference>
<dbReference type="InterPro" id="IPR000835">
    <property type="entry name" value="HTH_MarR-typ"/>
</dbReference>
<keyword evidence="6" id="KW-1185">Reference proteome</keyword>
<dbReference type="SMART" id="SM00347">
    <property type="entry name" value="HTH_MARR"/>
    <property type="match status" value="1"/>
</dbReference>
<dbReference type="GO" id="GO:0006950">
    <property type="term" value="P:response to stress"/>
    <property type="evidence" value="ECO:0007669"/>
    <property type="project" value="TreeGrafter"/>
</dbReference>
<dbReference type="PROSITE" id="PS01117">
    <property type="entry name" value="HTH_MARR_1"/>
    <property type="match status" value="1"/>
</dbReference>
<evidence type="ECO:0000313" key="5">
    <source>
        <dbReference type="EMBL" id="SIS36794.1"/>
    </source>
</evidence>
<dbReference type="Proteomes" id="UP000185678">
    <property type="component" value="Unassembled WGS sequence"/>
</dbReference>
<evidence type="ECO:0000256" key="3">
    <source>
        <dbReference type="ARBA" id="ARBA00023163"/>
    </source>
</evidence>
<protein>
    <submittedName>
        <fullName evidence="5">Transcriptional regulator, MarR family</fullName>
    </submittedName>
</protein>
<dbReference type="InterPro" id="IPR039422">
    <property type="entry name" value="MarR/SlyA-like"/>
</dbReference>
<dbReference type="PANTHER" id="PTHR33164:SF64">
    <property type="entry name" value="TRANSCRIPTIONAL REGULATOR SLYA"/>
    <property type="match status" value="1"/>
</dbReference>
<dbReference type="PANTHER" id="PTHR33164">
    <property type="entry name" value="TRANSCRIPTIONAL REGULATOR, MARR FAMILY"/>
    <property type="match status" value="1"/>
</dbReference>
<dbReference type="InterPro" id="IPR036388">
    <property type="entry name" value="WH-like_DNA-bd_sf"/>
</dbReference>
<organism evidence="5 6">
    <name type="scientific">Insolitispirillum peregrinum</name>
    <dbReference type="NCBI Taxonomy" id="80876"/>
    <lineage>
        <taxon>Bacteria</taxon>
        <taxon>Pseudomonadati</taxon>
        <taxon>Pseudomonadota</taxon>
        <taxon>Alphaproteobacteria</taxon>
        <taxon>Rhodospirillales</taxon>
        <taxon>Novispirillaceae</taxon>
        <taxon>Insolitispirillum</taxon>
    </lineage>
</organism>
<proteinExistence type="predicted"/>
<dbReference type="RefSeq" id="WP_076398020.1">
    <property type="nucleotide sequence ID" value="NZ_FTOA01000001.1"/>
</dbReference>
<name>A0A1N7II51_9PROT</name>
<dbReference type="SUPFAM" id="SSF46785">
    <property type="entry name" value="Winged helix' DNA-binding domain"/>
    <property type="match status" value="1"/>
</dbReference>
<evidence type="ECO:0000256" key="2">
    <source>
        <dbReference type="ARBA" id="ARBA00023125"/>
    </source>
</evidence>
<dbReference type="GO" id="GO:0003700">
    <property type="term" value="F:DNA-binding transcription factor activity"/>
    <property type="evidence" value="ECO:0007669"/>
    <property type="project" value="InterPro"/>
</dbReference>